<dbReference type="OrthoDB" id="795570at2"/>
<dbReference type="EMBL" id="FQUC01000001">
    <property type="protein sequence ID" value="SHE31934.1"/>
    <property type="molecule type" value="Genomic_DNA"/>
</dbReference>
<evidence type="ECO:0008006" key="4">
    <source>
        <dbReference type="Google" id="ProtNLM"/>
    </source>
</evidence>
<evidence type="ECO:0000313" key="3">
    <source>
        <dbReference type="Proteomes" id="UP000184480"/>
    </source>
</evidence>
<feature type="signal peptide" evidence="1">
    <location>
        <begin position="1"/>
        <end position="26"/>
    </location>
</feature>
<dbReference type="AlphaFoldDB" id="A0A1M4SI45"/>
<feature type="chain" id="PRO_5009907336" description="LPP20 lipoprotein" evidence="1">
    <location>
        <begin position="27"/>
        <end position="162"/>
    </location>
</feature>
<proteinExistence type="predicted"/>
<protein>
    <recommendedName>
        <fullName evidence="4">LPP20 lipoprotein</fullName>
    </recommendedName>
</protein>
<keyword evidence="1" id="KW-0732">Signal</keyword>
<dbReference type="PROSITE" id="PS51257">
    <property type="entry name" value="PROKAR_LIPOPROTEIN"/>
    <property type="match status" value="1"/>
</dbReference>
<evidence type="ECO:0000313" key="2">
    <source>
        <dbReference type="EMBL" id="SHE31934.1"/>
    </source>
</evidence>
<gene>
    <name evidence="2" type="ORF">SAMN05444362_10171</name>
</gene>
<evidence type="ECO:0000256" key="1">
    <source>
        <dbReference type="SAM" id="SignalP"/>
    </source>
</evidence>
<dbReference type="RefSeq" id="WP_062175196.1">
    <property type="nucleotide sequence ID" value="NZ_BBXL01000001.1"/>
</dbReference>
<organism evidence="2 3">
    <name type="scientific">Dysgonomonas macrotermitis</name>
    <dbReference type="NCBI Taxonomy" id="1346286"/>
    <lineage>
        <taxon>Bacteria</taxon>
        <taxon>Pseudomonadati</taxon>
        <taxon>Bacteroidota</taxon>
        <taxon>Bacteroidia</taxon>
        <taxon>Bacteroidales</taxon>
        <taxon>Dysgonomonadaceae</taxon>
        <taxon>Dysgonomonas</taxon>
    </lineage>
</organism>
<sequence>MKKLIYNIGVLMLVLTLITSCGSSQKTVGAHYTSETECLGVEGDGSQTVRAWGTGRNKTDAVEQARKNAVRDILFKGITKGTGECNMKPLLLEVNAQEKYEYYFNIFFQDGGAYKQYVSNEDTRSGSSVSSSTDTQVKYGVVVRVLRSELKERLINDQILKP</sequence>
<reference evidence="3" key="1">
    <citation type="submission" date="2016-11" db="EMBL/GenBank/DDBJ databases">
        <authorList>
            <person name="Varghese N."/>
            <person name="Submissions S."/>
        </authorList>
    </citation>
    <scope>NUCLEOTIDE SEQUENCE [LARGE SCALE GENOMIC DNA]</scope>
    <source>
        <strain evidence="3">DSM 27370</strain>
    </source>
</reference>
<dbReference type="STRING" id="1346286.SAMN05444362_10171"/>
<dbReference type="Proteomes" id="UP000184480">
    <property type="component" value="Unassembled WGS sequence"/>
</dbReference>
<keyword evidence="3" id="KW-1185">Reference proteome</keyword>
<name>A0A1M4SI45_9BACT</name>
<accession>A0A1M4SI45</accession>